<organism evidence="2 3">
    <name type="scientific">Roseovarius albus</name>
    <dbReference type="NCBI Taxonomy" id="1247867"/>
    <lineage>
        <taxon>Bacteria</taxon>
        <taxon>Pseudomonadati</taxon>
        <taxon>Pseudomonadota</taxon>
        <taxon>Alphaproteobacteria</taxon>
        <taxon>Rhodobacterales</taxon>
        <taxon>Roseobacteraceae</taxon>
        <taxon>Roseovarius</taxon>
    </lineage>
</organism>
<feature type="transmembrane region" description="Helical" evidence="1">
    <location>
        <begin position="84"/>
        <end position="104"/>
    </location>
</feature>
<keyword evidence="3" id="KW-1185">Reference proteome</keyword>
<evidence type="ECO:0000313" key="3">
    <source>
        <dbReference type="Proteomes" id="UP000193061"/>
    </source>
</evidence>
<feature type="transmembrane region" description="Helical" evidence="1">
    <location>
        <begin position="57"/>
        <end position="77"/>
    </location>
</feature>
<proteinExistence type="predicted"/>
<dbReference type="Proteomes" id="UP000193061">
    <property type="component" value="Unassembled WGS sequence"/>
</dbReference>
<dbReference type="AlphaFoldDB" id="A0A1X6ZT42"/>
<dbReference type="EMBL" id="FWFX01000011">
    <property type="protein sequence ID" value="SLN60853.1"/>
    <property type="molecule type" value="Genomic_DNA"/>
</dbReference>
<keyword evidence="1" id="KW-1133">Transmembrane helix</keyword>
<keyword evidence="1" id="KW-0812">Transmembrane</keyword>
<evidence type="ECO:0000256" key="1">
    <source>
        <dbReference type="SAM" id="Phobius"/>
    </source>
</evidence>
<accession>A0A1X6ZT42</accession>
<dbReference type="InterPro" id="IPR005325">
    <property type="entry name" value="DUF308_memb"/>
</dbReference>
<dbReference type="RefSeq" id="WP_085806787.1">
    <property type="nucleotide sequence ID" value="NZ_FWFX01000011.1"/>
</dbReference>
<feature type="transmembrane region" description="Helical" evidence="1">
    <location>
        <begin position="33"/>
        <end position="51"/>
    </location>
</feature>
<dbReference type="GO" id="GO:0005886">
    <property type="term" value="C:plasma membrane"/>
    <property type="evidence" value="ECO:0007669"/>
    <property type="project" value="TreeGrafter"/>
</dbReference>
<dbReference type="Pfam" id="PF03729">
    <property type="entry name" value="DUF308"/>
    <property type="match status" value="3"/>
</dbReference>
<dbReference type="OrthoDB" id="7858907at2"/>
<reference evidence="2 3" key="1">
    <citation type="submission" date="2017-03" db="EMBL/GenBank/DDBJ databases">
        <authorList>
            <person name="Afonso C.L."/>
            <person name="Miller P.J."/>
            <person name="Scott M.A."/>
            <person name="Spackman E."/>
            <person name="Goraichik I."/>
            <person name="Dimitrov K.M."/>
            <person name="Suarez D.L."/>
            <person name="Swayne D.E."/>
        </authorList>
    </citation>
    <scope>NUCLEOTIDE SEQUENCE [LARGE SCALE GENOMIC DNA]</scope>
    <source>
        <strain evidence="2 3">CECT 7450</strain>
    </source>
</reference>
<protein>
    <recommendedName>
        <fullName evidence="4">Acid-resistance membrane protein</fullName>
    </recommendedName>
</protein>
<evidence type="ECO:0000313" key="2">
    <source>
        <dbReference type="EMBL" id="SLN60853.1"/>
    </source>
</evidence>
<feature type="transmembrane region" description="Helical" evidence="1">
    <location>
        <begin position="110"/>
        <end position="131"/>
    </location>
</feature>
<sequence>MDQDIDPNESRPTMAQHAEIEFGERLSSLRWSYLVRGIVFLILGLIALFWPSGSVSFMLRIFGFILLLDGAINFLALKRAGGQFAGLLPSLITAILGLVLMLLPAASIKLAFMLLGLWALMMGAGYLLSWWQMPKAYPGRDNSRNTGLLAVLFGLVLVFWPGTGPVALGWTLAIMALVTSGVMFYLASSFKQVRNIL</sequence>
<feature type="transmembrane region" description="Helical" evidence="1">
    <location>
        <begin position="167"/>
        <end position="187"/>
    </location>
</feature>
<name>A0A1X6ZT42_9RHOB</name>
<gene>
    <name evidence="2" type="ORF">ROA7450_03131</name>
</gene>
<dbReference type="InterPro" id="IPR052712">
    <property type="entry name" value="Acid_resist_chaperone_HdeD"/>
</dbReference>
<dbReference type="PANTHER" id="PTHR34989:SF1">
    <property type="entry name" value="PROTEIN HDED"/>
    <property type="match status" value="1"/>
</dbReference>
<evidence type="ECO:0008006" key="4">
    <source>
        <dbReference type="Google" id="ProtNLM"/>
    </source>
</evidence>
<keyword evidence="1" id="KW-0472">Membrane</keyword>
<feature type="transmembrane region" description="Helical" evidence="1">
    <location>
        <begin position="143"/>
        <end position="161"/>
    </location>
</feature>
<dbReference type="PANTHER" id="PTHR34989">
    <property type="entry name" value="PROTEIN HDED"/>
    <property type="match status" value="1"/>
</dbReference>